<dbReference type="PIRSF" id="PIRSF016719">
    <property type="entry name" value="UCP016719"/>
    <property type="match status" value="1"/>
</dbReference>
<reference evidence="3 4" key="1">
    <citation type="submission" date="2016-10" db="EMBL/GenBank/DDBJ databases">
        <authorList>
            <person name="de Groot N.N."/>
        </authorList>
    </citation>
    <scope>NUCLEOTIDE SEQUENCE [LARGE SCALE GENOMIC DNA]</scope>
    <source>
        <strain evidence="3 4">DSM 12130</strain>
    </source>
</reference>
<dbReference type="InterPro" id="IPR048502">
    <property type="entry name" value="NamZ_N"/>
</dbReference>
<dbReference type="Gene3D" id="3.90.1150.140">
    <property type="match status" value="1"/>
</dbReference>
<sequence length="388" mass="44357">MLQVGLERLLERGDDFLKGQKTGYLSNHASTDHRFVHGRVLLKKKYGDRLTCLFSPQHGFFAEKQDNMIESGHAVDAVTGLPIFSLYGEHRKPTPEMLAHLDVLLIDLMDVGTRVYTFMHTMAYCMQAAAELGKRVVILDRPNPIGGTKAEGNLLKPQWSSFVGLYPLPMRHGLTLGELALMLNKEYRIGVELDVVELEGWDRSRLFRDTGFPWLAPSPNMPTPETALVYPGQVIWEGTHISEARGTTQPFELVGAPYWNHEAIKDRLKQNELPGCVLRDVVFEPTSGKWAHQTCCGFQICVTDQENFMPYRTSLALFQAAFLAFPDKFEYKQPPYEYEYERLPMDLILGDGAVRKLLEQGKPVEQIEQTWQKELDEFEEMRAGYYLY</sequence>
<protein>
    <submittedName>
        <fullName evidence="3">Uncharacterized conserved protein YbbC, DUF1343 family</fullName>
    </submittedName>
</protein>
<dbReference type="InterPro" id="IPR008302">
    <property type="entry name" value="NamZ"/>
</dbReference>
<evidence type="ECO:0000313" key="3">
    <source>
        <dbReference type="EMBL" id="SDO98968.1"/>
    </source>
</evidence>
<evidence type="ECO:0000313" key="4">
    <source>
        <dbReference type="Proteomes" id="UP000199073"/>
    </source>
</evidence>
<dbReference type="Gene3D" id="3.40.50.12170">
    <property type="entry name" value="Uncharacterised protein PF07075, DUF1343"/>
    <property type="match status" value="1"/>
</dbReference>
<dbReference type="GO" id="GO:0033922">
    <property type="term" value="F:peptidoglycan beta-N-acetylmuramidase activity"/>
    <property type="evidence" value="ECO:0007669"/>
    <property type="project" value="InterPro"/>
</dbReference>
<dbReference type="STRING" id="91360.SAMN05660330_01544"/>
<dbReference type="Proteomes" id="UP000199073">
    <property type="component" value="Unassembled WGS sequence"/>
</dbReference>
<dbReference type="EMBL" id="FNJI01000008">
    <property type="protein sequence ID" value="SDO98968.1"/>
    <property type="molecule type" value="Genomic_DNA"/>
</dbReference>
<dbReference type="Pfam" id="PF20732">
    <property type="entry name" value="NamZ_C"/>
    <property type="match status" value="1"/>
</dbReference>
<dbReference type="PANTHER" id="PTHR42915:SF1">
    <property type="entry name" value="PEPTIDOGLYCAN BETA-N-ACETYLMURAMIDASE NAMZ"/>
    <property type="match status" value="1"/>
</dbReference>
<evidence type="ECO:0000259" key="1">
    <source>
        <dbReference type="Pfam" id="PF07075"/>
    </source>
</evidence>
<accession>A0A1H0P2L1</accession>
<dbReference type="AlphaFoldDB" id="A0A1H0P2L1"/>
<proteinExistence type="predicted"/>
<feature type="domain" description="Peptidoglycan beta-N-acetylmuramidase NamZ C-terminal" evidence="2">
    <location>
        <begin position="228"/>
        <end position="388"/>
    </location>
</feature>
<organism evidence="3 4">
    <name type="scientific">Desulforhopalus singaporensis</name>
    <dbReference type="NCBI Taxonomy" id="91360"/>
    <lineage>
        <taxon>Bacteria</taxon>
        <taxon>Pseudomonadati</taxon>
        <taxon>Thermodesulfobacteriota</taxon>
        <taxon>Desulfobulbia</taxon>
        <taxon>Desulfobulbales</taxon>
        <taxon>Desulfocapsaceae</taxon>
        <taxon>Desulforhopalus</taxon>
    </lineage>
</organism>
<dbReference type="RefSeq" id="WP_092221468.1">
    <property type="nucleotide sequence ID" value="NZ_FNJI01000008.1"/>
</dbReference>
<gene>
    <name evidence="3" type="ORF">SAMN05660330_01544</name>
</gene>
<name>A0A1H0P2L1_9BACT</name>
<dbReference type="Pfam" id="PF07075">
    <property type="entry name" value="NamZ_N"/>
    <property type="match status" value="1"/>
</dbReference>
<dbReference type="OrthoDB" id="5705574at2"/>
<dbReference type="PANTHER" id="PTHR42915">
    <property type="entry name" value="HYPOTHETICAL 460 KDA PROTEIN IN FEUA-SIGW INTERGENIC REGION [PRECURSOR]"/>
    <property type="match status" value="1"/>
</dbReference>
<dbReference type="InterPro" id="IPR048503">
    <property type="entry name" value="NamZ_C"/>
</dbReference>
<keyword evidence="4" id="KW-1185">Reference proteome</keyword>
<evidence type="ECO:0000259" key="2">
    <source>
        <dbReference type="Pfam" id="PF20732"/>
    </source>
</evidence>
<feature type="domain" description="Peptidoglycan beta-N-acetylmuramidase NamZ N-terminal" evidence="1">
    <location>
        <begin position="23"/>
        <end position="224"/>
    </location>
</feature>